<dbReference type="RefSeq" id="WP_091267413.1">
    <property type="nucleotide sequence ID" value="NZ_FNFK01000030.1"/>
</dbReference>
<evidence type="ECO:0000313" key="2">
    <source>
        <dbReference type="Proteomes" id="UP000199433"/>
    </source>
</evidence>
<dbReference type="SUPFAM" id="SSF54913">
    <property type="entry name" value="GlnB-like"/>
    <property type="match status" value="1"/>
</dbReference>
<dbReference type="Pfam" id="PF06153">
    <property type="entry name" value="CdAMP_rec"/>
    <property type="match status" value="1"/>
</dbReference>
<sequence length="109" mass="12152">MKLIIAIVQNQDSKRLADEFVENGIRATKLSSTGGFLRSGNTTFLLGVEDRKVDEVLELIKENCSTRSQTMMSPPSYDFTLESDLTYPVDVEVGGATLFVLPIDQFLQF</sequence>
<dbReference type="PANTHER" id="PTHR38456">
    <property type="entry name" value="CYCLIC DI-AMP RECEPTOR A"/>
    <property type="match status" value="1"/>
</dbReference>
<dbReference type="InterPro" id="IPR011322">
    <property type="entry name" value="N-reg_PII-like_a/b"/>
</dbReference>
<evidence type="ECO:0000313" key="1">
    <source>
        <dbReference type="EMBL" id="SDK43701.1"/>
    </source>
</evidence>
<dbReference type="STRING" id="426701.SAMN04488098_103021"/>
<gene>
    <name evidence="1" type="ORF">SAMN04488098_103021</name>
</gene>
<name>A0A1G9BW54_9LACT</name>
<dbReference type="EMBL" id="FNFK01000030">
    <property type="protein sequence ID" value="SDK43701.1"/>
    <property type="molecule type" value="Genomic_DNA"/>
</dbReference>
<dbReference type="OrthoDB" id="9794275at2"/>
<dbReference type="PANTHER" id="PTHR38456:SF1">
    <property type="entry name" value="CYCLIC DI-AMP RECEPTOR A"/>
    <property type="match status" value="1"/>
</dbReference>
<dbReference type="InterPro" id="IPR015867">
    <property type="entry name" value="N-reg_PII/ATP_PRibTrfase_C"/>
</dbReference>
<keyword evidence="2" id="KW-1185">Reference proteome</keyword>
<dbReference type="AlphaFoldDB" id="A0A1G9BW54"/>
<accession>A0A1G9BW54</accession>
<dbReference type="Gene3D" id="3.30.70.120">
    <property type="match status" value="1"/>
</dbReference>
<proteinExistence type="predicted"/>
<organism evidence="1 2">
    <name type="scientific">Alkalibacterium thalassium</name>
    <dbReference type="NCBI Taxonomy" id="426701"/>
    <lineage>
        <taxon>Bacteria</taxon>
        <taxon>Bacillati</taxon>
        <taxon>Bacillota</taxon>
        <taxon>Bacilli</taxon>
        <taxon>Lactobacillales</taxon>
        <taxon>Carnobacteriaceae</taxon>
        <taxon>Alkalibacterium</taxon>
    </lineage>
</organism>
<reference evidence="2" key="1">
    <citation type="submission" date="2016-10" db="EMBL/GenBank/DDBJ databases">
        <authorList>
            <person name="Varghese N."/>
            <person name="Submissions S."/>
        </authorList>
    </citation>
    <scope>NUCLEOTIDE SEQUENCE [LARGE SCALE GENOMIC DNA]</scope>
    <source>
        <strain evidence="2">DSM 19181</strain>
    </source>
</reference>
<dbReference type="InterPro" id="IPR010375">
    <property type="entry name" value="CdAMP_rec"/>
</dbReference>
<protein>
    <submittedName>
        <fullName evidence="1">Uncharacterized protein YaaQ</fullName>
    </submittedName>
</protein>
<dbReference type="Proteomes" id="UP000199433">
    <property type="component" value="Unassembled WGS sequence"/>
</dbReference>